<evidence type="ECO:0000256" key="3">
    <source>
        <dbReference type="ARBA" id="ARBA00019439"/>
    </source>
</evidence>
<dbReference type="SUPFAM" id="SSF143865">
    <property type="entry name" value="CorA soluble domain-like"/>
    <property type="match status" value="1"/>
</dbReference>
<dbReference type="Gene3D" id="1.20.58.340">
    <property type="entry name" value="Magnesium transport protein CorA, transmembrane region"/>
    <property type="match status" value="2"/>
</dbReference>
<dbReference type="InterPro" id="IPR002523">
    <property type="entry name" value="MgTranspt_CorA/ZnTranspt_ZntB"/>
</dbReference>
<dbReference type="GO" id="GO:0015099">
    <property type="term" value="F:nickel cation transmembrane transporter activity"/>
    <property type="evidence" value="ECO:0007669"/>
    <property type="project" value="TreeGrafter"/>
</dbReference>
<dbReference type="Proteomes" id="UP000192872">
    <property type="component" value="Unassembled WGS sequence"/>
</dbReference>
<reference evidence="14 15" key="1">
    <citation type="journal article" date="2017" name="Water Res.">
        <title>Comammox in drinking water systems.</title>
        <authorList>
            <person name="Wang Y."/>
            <person name="Ma L."/>
            <person name="Mao Y."/>
            <person name="Jiang X."/>
            <person name="Xia Y."/>
            <person name="Yu K."/>
            <person name="Li B."/>
            <person name="Zhang T."/>
        </authorList>
    </citation>
    <scope>NUCLEOTIDE SEQUENCE [LARGE SCALE GENOMIC DNA]</scope>
    <source>
        <strain evidence="14">SG_bin8</strain>
    </source>
</reference>
<evidence type="ECO:0000313" key="14">
    <source>
        <dbReference type="EMBL" id="OQW49696.1"/>
    </source>
</evidence>
<comment type="catalytic activity">
    <reaction evidence="12">
        <text>Mg(2+)(in) = Mg(2+)(out)</text>
        <dbReference type="Rhea" id="RHEA:29827"/>
        <dbReference type="ChEBI" id="CHEBI:18420"/>
    </reaction>
</comment>
<keyword evidence="11 13" id="KW-0472">Membrane</keyword>
<comment type="similarity">
    <text evidence="2">Belongs to the CorA metal ion transporter (MIT) (TC 1.A.35) family.</text>
</comment>
<dbReference type="PANTHER" id="PTHR47685">
    <property type="entry name" value="MAGNESIUM TRANSPORT PROTEIN CORA"/>
    <property type="match status" value="1"/>
</dbReference>
<keyword evidence="10" id="KW-0406">Ion transport</keyword>
<dbReference type="GO" id="GO:0015087">
    <property type="term" value="F:cobalt ion transmembrane transporter activity"/>
    <property type="evidence" value="ECO:0007669"/>
    <property type="project" value="TreeGrafter"/>
</dbReference>
<comment type="caution">
    <text evidence="14">The sequence shown here is derived from an EMBL/GenBank/DDBJ whole genome shotgun (WGS) entry which is preliminary data.</text>
</comment>
<dbReference type="GO" id="GO:0015095">
    <property type="term" value="F:magnesium ion transmembrane transporter activity"/>
    <property type="evidence" value="ECO:0007669"/>
    <property type="project" value="TreeGrafter"/>
</dbReference>
<evidence type="ECO:0000256" key="6">
    <source>
        <dbReference type="ARBA" id="ARBA00022519"/>
    </source>
</evidence>
<dbReference type="STRING" id="1827387.A4S15_03015"/>
<comment type="subcellular location">
    <subcellularLocation>
        <location evidence="1">Cell inner membrane</location>
        <topology evidence="1">Multi-pass membrane protein</topology>
    </subcellularLocation>
</comment>
<protein>
    <recommendedName>
        <fullName evidence="3">Magnesium transport protein CorA</fullName>
    </recommendedName>
</protein>
<dbReference type="InterPro" id="IPR045863">
    <property type="entry name" value="CorA_TM1_TM2"/>
</dbReference>
<keyword evidence="9 13" id="KW-1133">Transmembrane helix</keyword>
<evidence type="ECO:0000256" key="5">
    <source>
        <dbReference type="ARBA" id="ARBA00022475"/>
    </source>
</evidence>
<dbReference type="Gene3D" id="3.30.460.20">
    <property type="entry name" value="CorA soluble domain-like"/>
    <property type="match status" value="1"/>
</dbReference>
<dbReference type="AlphaFoldDB" id="A0A1W9HQK5"/>
<keyword evidence="4" id="KW-0813">Transport</keyword>
<dbReference type="InterPro" id="IPR045861">
    <property type="entry name" value="CorA_cytoplasmic_dom"/>
</dbReference>
<keyword evidence="6" id="KW-0997">Cell inner membrane</keyword>
<feature type="transmembrane region" description="Helical" evidence="13">
    <location>
        <begin position="268"/>
        <end position="288"/>
    </location>
</feature>
<evidence type="ECO:0000256" key="13">
    <source>
        <dbReference type="SAM" id="Phobius"/>
    </source>
</evidence>
<evidence type="ECO:0000256" key="1">
    <source>
        <dbReference type="ARBA" id="ARBA00004429"/>
    </source>
</evidence>
<name>A0A1W9HQK5_9HYPH</name>
<dbReference type="SUPFAM" id="SSF144083">
    <property type="entry name" value="Magnesium transport protein CorA, transmembrane region"/>
    <property type="match status" value="1"/>
</dbReference>
<dbReference type="CDD" id="cd12837">
    <property type="entry name" value="EcCorA-like_u1"/>
    <property type="match status" value="1"/>
</dbReference>
<evidence type="ECO:0000256" key="9">
    <source>
        <dbReference type="ARBA" id="ARBA00022989"/>
    </source>
</evidence>
<dbReference type="RefSeq" id="WP_376799916.1">
    <property type="nucleotide sequence ID" value="NZ_DBNB01000008.1"/>
</dbReference>
<evidence type="ECO:0000256" key="7">
    <source>
        <dbReference type="ARBA" id="ARBA00022692"/>
    </source>
</evidence>
<evidence type="ECO:0000256" key="10">
    <source>
        <dbReference type="ARBA" id="ARBA00023065"/>
    </source>
</evidence>
<organism evidence="14 15">
    <name type="scientific">Candidatus Raskinella chloraquaticus</name>
    <dbReference type="NCBI Taxonomy" id="1951219"/>
    <lineage>
        <taxon>Bacteria</taxon>
        <taxon>Pseudomonadati</taxon>
        <taxon>Pseudomonadota</taxon>
        <taxon>Alphaproteobacteria</taxon>
        <taxon>Hyphomicrobiales</taxon>
        <taxon>Phreatobacteraceae</taxon>
        <taxon>Candidatus Raskinella</taxon>
    </lineage>
</organism>
<sequence>MLRAYLHEQHNIVMAGDHQLDALPANVVWMDLVEPTELDERQVEHCLGINVPTREEMQEIEVSSRLYTEDGAVFMTAAIISHADTGNPIISPITFVLAGERLITVRYTKPRAFDTFSQKLMRHNNHDSAGPLIFAGLIEAIIDRLADILESVNVDMDKLSTEIFDADPGRAAGRNFQEILRRIGKRGDFAAKSRESLVSLARIAHYFNETVDLFHLPYGRDMKNRMAAIDKDIGSLLDHTNYISGQVSFLLNASLGLINIEQNAIIKLFSVVSVVLMPPTLIASIYGMNFKGIPELDWPLGYPMALCMMAISAALPIWFFKRKRWF</sequence>
<feature type="transmembrane region" description="Helical" evidence="13">
    <location>
        <begin position="300"/>
        <end position="320"/>
    </location>
</feature>
<keyword evidence="7 13" id="KW-0812">Transmembrane</keyword>
<keyword evidence="5" id="KW-1003">Cell membrane</keyword>
<evidence type="ECO:0000256" key="12">
    <source>
        <dbReference type="ARBA" id="ARBA00034269"/>
    </source>
</evidence>
<dbReference type="InterPro" id="IPR050829">
    <property type="entry name" value="CorA_MIT"/>
</dbReference>
<evidence type="ECO:0000313" key="15">
    <source>
        <dbReference type="Proteomes" id="UP000192872"/>
    </source>
</evidence>
<dbReference type="GO" id="GO:0005886">
    <property type="term" value="C:plasma membrane"/>
    <property type="evidence" value="ECO:0007669"/>
    <property type="project" value="UniProtKB-SubCell"/>
</dbReference>
<evidence type="ECO:0000256" key="4">
    <source>
        <dbReference type="ARBA" id="ARBA00022448"/>
    </source>
</evidence>
<evidence type="ECO:0000256" key="2">
    <source>
        <dbReference type="ARBA" id="ARBA00009765"/>
    </source>
</evidence>
<evidence type="ECO:0000256" key="11">
    <source>
        <dbReference type="ARBA" id="ARBA00023136"/>
    </source>
</evidence>
<proteinExistence type="inferred from homology"/>
<dbReference type="FunFam" id="1.20.58.340:FF:000001">
    <property type="entry name" value="Magnesium transport protein CorA"/>
    <property type="match status" value="1"/>
</dbReference>
<gene>
    <name evidence="14" type="ORF">A4S15_03015</name>
</gene>
<keyword evidence="8" id="KW-0460">Magnesium</keyword>
<accession>A0A1W9HQK5</accession>
<dbReference type="EMBL" id="LWDL01000031">
    <property type="protein sequence ID" value="OQW49696.1"/>
    <property type="molecule type" value="Genomic_DNA"/>
</dbReference>
<dbReference type="PANTHER" id="PTHR47685:SF1">
    <property type="entry name" value="MAGNESIUM TRANSPORT PROTEIN CORA"/>
    <property type="match status" value="1"/>
</dbReference>
<dbReference type="Pfam" id="PF01544">
    <property type="entry name" value="CorA"/>
    <property type="match status" value="1"/>
</dbReference>
<evidence type="ECO:0000256" key="8">
    <source>
        <dbReference type="ARBA" id="ARBA00022842"/>
    </source>
</evidence>